<evidence type="ECO:0000313" key="2">
    <source>
        <dbReference type="Proteomes" id="UP001443914"/>
    </source>
</evidence>
<dbReference type="PANTHER" id="PTHR37900:SF5">
    <property type="entry name" value="OS02G0159250 PROTEIN"/>
    <property type="match status" value="1"/>
</dbReference>
<evidence type="ECO:0000313" key="1">
    <source>
        <dbReference type="EMBL" id="KAK9715325.1"/>
    </source>
</evidence>
<gene>
    <name evidence="1" type="ORF">RND81_06G157200</name>
</gene>
<comment type="caution">
    <text evidence="1">The sequence shown here is derived from an EMBL/GenBank/DDBJ whole genome shotgun (WGS) entry which is preliminary data.</text>
</comment>
<dbReference type="PANTHER" id="PTHR37900">
    <property type="match status" value="1"/>
</dbReference>
<organism evidence="1 2">
    <name type="scientific">Saponaria officinalis</name>
    <name type="common">Common soapwort</name>
    <name type="synonym">Lychnis saponaria</name>
    <dbReference type="NCBI Taxonomy" id="3572"/>
    <lineage>
        <taxon>Eukaryota</taxon>
        <taxon>Viridiplantae</taxon>
        <taxon>Streptophyta</taxon>
        <taxon>Embryophyta</taxon>
        <taxon>Tracheophyta</taxon>
        <taxon>Spermatophyta</taxon>
        <taxon>Magnoliopsida</taxon>
        <taxon>eudicotyledons</taxon>
        <taxon>Gunneridae</taxon>
        <taxon>Pentapetalae</taxon>
        <taxon>Caryophyllales</taxon>
        <taxon>Caryophyllaceae</taxon>
        <taxon>Caryophylleae</taxon>
        <taxon>Saponaria</taxon>
    </lineage>
</organism>
<dbReference type="EMBL" id="JBDFQZ010000006">
    <property type="protein sequence ID" value="KAK9715325.1"/>
    <property type="molecule type" value="Genomic_DNA"/>
</dbReference>
<dbReference type="AlphaFoldDB" id="A0AAW1KDJ1"/>
<sequence length="69" mass="8334">MSIKPMIMRQFIRLMRSIVEQPIAMITTLLYYSNQLPQNAAMERLVRHDFLHQQNYFFIIIVNLLKCFT</sequence>
<proteinExistence type="predicted"/>
<reference evidence="1" key="1">
    <citation type="submission" date="2024-03" db="EMBL/GenBank/DDBJ databases">
        <title>WGS assembly of Saponaria officinalis var. Norfolk2.</title>
        <authorList>
            <person name="Jenkins J."/>
            <person name="Shu S."/>
            <person name="Grimwood J."/>
            <person name="Barry K."/>
            <person name="Goodstein D."/>
            <person name="Schmutz J."/>
            <person name="Leebens-Mack J."/>
            <person name="Osbourn A."/>
        </authorList>
    </citation>
    <scope>NUCLEOTIDE SEQUENCE [LARGE SCALE GENOMIC DNA]</scope>
    <source>
        <strain evidence="1">JIC</strain>
    </source>
</reference>
<protein>
    <submittedName>
        <fullName evidence="1">Uncharacterized protein</fullName>
    </submittedName>
</protein>
<name>A0AAW1KDJ1_SAPOF</name>
<keyword evidence="2" id="KW-1185">Reference proteome</keyword>
<accession>A0AAW1KDJ1</accession>
<dbReference type="Proteomes" id="UP001443914">
    <property type="component" value="Unassembled WGS sequence"/>
</dbReference>